<keyword evidence="1" id="KW-1133">Transmembrane helix</keyword>
<dbReference type="Gene3D" id="1.20.1530.20">
    <property type="match status" value="1"/>
</dbReference>
<dbReference type="AlphaFoldDB" id="A0A0H3MXR3"/>
<dbReference type="InterPro" id="IPR016833">
    <property type="entry name" value="Put_Na-Bile_cotransptr"/>
</dbReference>
<sequence>MRQPAPCLSSRKRPSSYFILLRHPSVAAAELAQWPPVLAGLVGADATFVVFLALGLAIQFLMSSVLTIDLYNEVLFLFLVPSTVRSSIAFTSIARGHVSASIMNASLSNILGVVVTPLLVVLLMNTSGVPRLDGASIRYVVLQLLLPFEACQLMRPGSLRPLFTMSPCSRWSTATPSCWWCTRLSRWAWLKESGSASIRSG</sequence>
<name>A0A0H3MXR3_MYCLB</name>
<feature type="transmembrane region" description="Helical" evidence="1">
    <location>
        <begin position="38"/>
        <end position="62"/>
    </location>
</feature>
<keyword evidence="1" id="KW-0812">Transmembrane</keyword>
<dbReference type="EMBL" id="FM211192">
    <property type="protein sequence ID" value="CAR70122.1"/>
    <property type="molecule type" value="Genomic_DNA"/>
</dbReference>
<dbReference type="Pfam" id="PF13593">
    <property type="entry name" value="SBF_like"/>
    <property type="match status" value="1"/>
</dbReference>
<dbReference type="Proteomes" id="UP000006900">
    <property type="component" value="Chromosome"/>
</dbReference>
<gene>
    <name evidence="2" type="ordered locus">MLBr00029</name>
</gene>
<dbReference type="InterPro" id="IPR038770">
    <property type="entry name" value="Na+/solute_symporter_sf"/>
</dbReference>
<evidence type="ECO:0000313" key="2">
    <source>
        <dbReference type="EMBL" id="CAR70122.1"/>
    </source>
</evidence>
<proteinExistence type="predicted"/>
<feature type="transmembrane region" description="Helical" evidence="1">
    <location>
        <begin position="74"/>
        <end position="94"/>
    </location>
</feature>
<dbReference type="KEGG" id="mlb:MLBr00029"/>
<evidence type="ECO:0000313" key="3">
    <source>
        <dbReference type="Proteomes" id="UP000006900"/>
    </source>
</evidence>
<protein>
    <submittedName>
        <fullName evidence="2">Possible membrane protein</fullName>
    </submittedName>
</protein>
<accession>A0A0H3MXR3</accession>
<evidence type="ECO:0000256" key="1">
    <source>
        <dbReference type="SAM" id="Phobius"/>
    </source>
</evidence>
<feature type="transmembrane region" description="Helical" evidence="1">
    <location>
        <begin position="106"/>
        <end position="124"/>
    </location>
</feature>
<dbReference type="HOGENOM" id="CLU_1359150_0_0_11"/>
<organism evidence="2 3">
    <name type="scientific">Mycobacterium leprae (strain Br4923)</name>
    <dbReference type="NCBI Taxonomy" id="561304"/>
    <lineage>
        <taxon>Bacteria</taxon>
        <taxon>Bacillati</taxon>
        <taxon>Actinomycetota</taxon>
        <taxon>Actinomycetes</taxon>
        <taxon>Mycobacteriales</taxon>
        <taxon>Mycobacteriaceae</taxon>
        <taxon>Mycobacterium</taxon>
    </lineage>
</organism>
<reference evidence="2 3" key="1">
    <citation type="journal article" date="2009" name="Nat. Genet.">
        <title>Comparative genomic and phylogeographic analysis of Mycobacterium leprae.</title>
        <authorList>
            <person name="Monot M."/>
            <person name="Honore N."/>
            <person name="Garnier T."/>
            <person name="Zidane N."/>
            <person name="Sherafi D."/>
            <person name="Paniz-Mondolfi A."/>
            <person name="Matsuoka M."/>
            <person name="Taylor G.M."/>
            <person name="Donoghue H.D."/>
            <person name="Bouwman A."/>
            <person name="Mays S."/>
            <person name="Watson C."/>
            <person name="Lockwood D."/>
            <person name="Khamispour A."/>
            <person name="Dowlati Y."/>
            <person name="Jianping S."/>
            <person name="Rea T.H."/>
            <person name="Vera-Cabrera L."/>
            <person name="Stefani M.M."/>
            <person name="Banu S."/>
            <person name="Macdonald M."/>
            <person name="Sapkota B.R."/>
            <person name="Spencer J.S."/>
            <person name="Thomas J."/>
            <person name="Harshman K."/>
            <person name="Singh P."/>
            <person name="Busso P."/>
            <person name="Gattiker A."/>
            <person name="Rougemont J."/>
            <person name="Brennan P.J."/>
            <person name="Cole S.T."/>
        </authorList>
    </citation>
    <scope>NUCLEOTIDE SEQUENCE [LARGE SCALE GENOMIC DNA]</scope>
    <source>
        <strain evidence="3">Br4923</strain>
    </source>
</reference>
<keyword evidence="1" id="KW-0472">Membrane</keyword>